<dbReference type="KEGG" id="sual:KDD17_03665"/>
<evidence type="ECO:0000313" key="3">
    <source>
        <dbReference type="Proteomes" id="UP000683291"/>
    </source>
</evidence>
<evidence type="ECO:0008006" key="4">
    <source>
        <dbReference type="Google" id="ProtNLM"/>
    </source>
</evidence>
<organism evidence="2 3">
    <name type="scientific">Sulfitobacter albidus</name>
    <dbReference type="NCBI Taxonomy" id="2829501"/>
    <lineage>
        <taxon>Bacteria</taxon>
        <taxon>Pseudomonadati</taxon>
        <taxon>Pseudomonadota</taxon>
        <taxon>Alphaproteobacteria</taxon>
        <taxon>Rhodobacterales</taxon>
        <taxon>Roseobacteraceae</taxon>
        <taxon>Sulfitobacter</taxon>
    </lineage>
</organism>
<dbReference type="Proteomes" id="UP000683291">
    <property type="component" value="Chromosome 1"/>
</dbReference>
<dbReference type="EMBL" id="CP073581">
    <property type="protein sequence ID" value="QUJ77135.1"/>
    <property type="molecule type" value="Genomic_DNA"/>
</dbReference>
<name>A0A975PNB9_9RHOB</name>
<dbReference type="RefSeq" id="WP_212705330.1">
    <property type="nucleotide sequence ID" value="NZ_CP073581.1"/>
</dbReference>
<evidence type="ECO:0000256" key="1">
    <source>
        <dbReference type="SAM" id="SignalP"/>
    </source>
</evidence>
<proteinExistence type="predicted"/>
<dbReference type="AlphaFoldDB" id="A0A975PNB9"/>
<accession>A0A975PNB9</accession>
<gene>
    <name evidence="2" type="ORF">KDD17_03665</name>
</gene>
<feature type="signal peptide" evidence="1">
    <location>
        <begin position="1"/>
        <end position="17"/>
    </location>
</feature>
<protein>
    <recommendedName>
        <fullName evidence="4">Phytase-like domain-containing protein</fullName>
    </recommendedName>
</protein>
<keyword evidence="1" id="KW-0732">Signal</keyword>
<keyword evidence="3" id="KW-1185">Reference proteome</keyword>
<evidence type="ECO:0000313" key="2">
    <source>
        <dbReference type="EMBL" id="QUJ77135.1"/>
    </source>
</evidence>
<sequence length="215" mass="22365">MRSLALILSLCPALAWACTDPVCVVAPDTLDLPREITFDGTPGGYGPGFLVNDVLRLDGAQFAERFVGQRIERRGDHDAVTGAAFGPLTLIPGAAGQNLSVVAFRGIRVLNGYGAEGYPKRRAQGEGAIAILFDDDQYALTLDIRGGEAGAARILFLARSGAVIADLSVAPVGEEAIGFLRAGGVDDIAGIVLTNTDPQGIALDTITFGKPLDLS</sequence>
<reference evidence="2" key="1">
    <citation type="submission" date="2021-04" db="EMBL/GenBank/DDBJ databases">
        <title>Complete genome sequence for Sulfitobacter sp. strain JK7-1.</title>
        <authorList>
            <person name="Park S.-J."/>
        </authorList>
    </citation>
    <scope>NUCLEOTIDE SEQUENCE</scope>
    <source>
        <strain evidence="2">JK7-1</strain>
    </source>
</reference>
<feature type="chain" id="PRO_5038136179" description="Phytase-like domain-containing protein" evidence="1">
    <location>
        <begin position="18"/>
        <end position="215"/>
    </location>
</feature>